<dbReference type="PANTHER" id="PTHR43792:SF8">
    <property type="entry name" value="[RIBOSOMAL PROTEIN US5]-ALANINE N-ACETYLTRANSFERASE"/>
    <property type="match status" value="1"/>
</dbReference>
<dbReference type="PANTHER" id="PTHR43792">
    <property type="entry name" value="GNAT FAMILY, PUTATIVE (AFU_ORTHOLOGUE AFUA_3G00765)-RELATED-RELATED"/>
    <property type="match status" value="1"/>
</dbReference>
<dbReference type="PROSITE" id="PS51186">
    <property type="entry name" value="GNAT"/>
    <property type="match status" value="1"/>
</dbReference>
<keyword evidence="1" id="KW-0808">Transferase</keyword>
<protein>
    <submittedName>
        <fullName evidence="5">GNAT family N-acetyltransferase</fullName>
    </submittedName>
</protein>
<dbReference type="RefSeq" id="WP_258786979.1">
    <property type="nucleotide sequence ID" value="NZ_JANUGQ010000006.1"/>
</dbReference>
<gene>
    <name evidence="5" type="ORF">NX801_10215</name>
</gene>
<evidence type="ECO:0000313" key="6">
    <source>
        <dbReference type="Proteomes" id="UP001431313"/>
    </source>
</evidence>
<dbReference type="InterPro" id="IPR016181">
    <property type="entry name" value="Acyl_CoA_acyltransferase"/>
</dbReference>
<keyword evidence="6" id="KW-1185">Reference proteome</keyword>
<evidence type="ECO:0000256" key="2">
    <source>
        <dbReference type="ARBA" id="ARBA00023315"/>
    </source>
</evidence>
<dbReference type="InterPro" id="IPR051531">
    <property type="entry name" value="N-acetyltransferase"/>
</dbReference>
<organism evidence="5 6">
    <name type="scientific">Streptomyces pyxinae</name>
    <dbReference type="NCBI Taxonomy" id="2970734"/>
    <lineage>
        <taxon>Bacteria</taxon>
        <taxon>Bacillati</taxon>
        <taxon>Actinomycetota</taxon>
        <taxon>Actinomycetes</taxon>
        <taxon>Kitasatosporales</taxon>
        <taxon>Streptomycetaceae</taxon>
        <taxon>Streptomyces</taxon>
    </lineage>
</organism>
<evidence type="ECO:0000256" key="3">
    <source>
        <dbReference type="ARBA" id="ARBA00038502"/>
    </source>
</evidence>
<proteinExistence type="inferred from homology"/>
<dbReference type="Proteomes" id="UP001431313">
    <property type="component" value="Unassembled WGS sequence"/>
</dbReference>
<comment type="caution">
    <text evidence="5">The sequence shown here is derived from an EMBL/GenBank/DDBJ whole genome shotgun (WGS) entry which is preliminary data.</text>
</comment>
<feature type="domain" description="N-acetyltransferase" evidence="4">
    <location>
        <begin position="24"/>
        <end position="196"/>
    </location>
</feature>
<comment type="similarity">
    <text evidence="3">Belongs to the acetyltransferase family. RimJ subfamily.</text>
</comment>
<dbReference type="InterPro" id="IPR000182">
    <property type="entry name" value="GNAT_dom"/>
</dbReference>
<sequence>MSPENPEPPGPAGTGTVVLITDRLSLRPLAPSDADEVYAACQDPDIQRWTTVPSPYERHHAEDFLNRIVAEGWRTGAALDFAVRLRGGGPLLGAAGVRRRSGPDRGDRDGGGVWELGFWTAREHRGRGYTAEAVTALARWTLAERDCHRLEWWAEVGNAGSRAVAERAGFRYEGVRRAGLLNHGTLRDCWIGALLPGDLGLPGPVAYLPPRG</sequence>
<reference evidence="5" key="1">
    <citation type="submission" date="2022-08" db="EMBL/GenBank/DDBJ databases">
        <authorList>
            <person name="Somphong A."/>
            <person name="Phongsopitanun W."/>
        </authorList>
    </citation>
    <scope>NUCLEOTIDE SEQUENCE</scope>
    <source>
        <strain evidence="5">LP05-1</strain>
    </source>
</reference>
<evidence type="ECO:0000259" key="4">
    <source>
        <dbReference type="PROSITE" id="PS51186"/>
    </source>
</evidence>
<dbReference type="EMBL" id="JANUGQ010000006">
    <property type="protein sequence ID" value="MCS0636031.1"/>
    <property type="molecule type" value="Genomic_DNA"/>
</dbReference>
<accession>A0ABT2CH36</accession>
<keyword evidence="2" id="KW-0012">Acyltransferase</keyword>
<dbReference type="Pfam" id="PF13302">
    <property type="entry name" value="Acetyltransf_3"/>
    <property type="match status" value="1"/>
</dbReference>
<dbReference type="SUPFAM" id="SSF55729">
    <property type="entry name" value="Acyl-CoA N-acyltransferases (Nat)"/>
    <property type="match status" value="1"/>
</dbReference>
<evidence type="ECO:0000256" key="1">
    <source>
        <dbReference type="ARBA" id="ARBA00022679"/>
    </source>
</evidence>
<name>A0ABT2CH36_9ACTN</name>
<evidence type="ECO:0000313" key="5">
    <source>
        <dbReference type="EMBL" id="MCS0636031.1"/>
    </source>
</evidence>
<dbReference type="Gene3D" id="3.40.630.30">
    <property type="match status" value="1"/>
</dbReference>